<keyword evidence="3" id="KW-1185">Reference proteome</keyword>
<dbReference type="KEGG" id="ppel:H6H00_13525"/>
<evidence type="ECO:0000313" key="3">
    <source>
        <dbReference type="Proteomes" id="UP000515728"/>
    </source>
</evidence>
<dbReference type="AlphaFoldDB" id="A0A7G7MPU3"/>
<dbReference type="InterPro" id="IPR007210">
    <property type="entry name" value="ABC_Gly_betaine_transp_sub-bd"/>
</dbReference>
<evidence type="ECO:0000313" key="2">
    <source>
        <dbReference type="EMBL" id="QNG54804.1"/>
    </source>
</evidence>
<sequence length="307" mass="32100">MKHMTRIAAGLAGLVLLSACGGGGGGSSDPLAGGGEAAAPADVIRVGSEQFPENQLLGEIYAQALEAKGVTVERRFAIGSRETYYPALLDGSIDVVPDYNGNLLRYVVPDATESSPEEVYAALQSALPPELTLLDQAAAENKDAFTVTRAFAEANNLTSIEDVVPLCPTIQFGGPTQFQERSYGIEGMRNNYGCEFKGFTPLDTGGPLTVAALADGTIQGADLFTTDPAIPGNDFVTLEDPKNNFPAQNIVPLINASKVTPQVEEALNGVSAALSLDELLALNVTIGEQTQTDAQIATAWLQKVGLA</sequence>
<dbReference type="SUPFAM" id="SSF53850">
    <property type="entry name" value="Periplasmic binding protein-like II"/>
    <property type="match status" value="1"/>
</dbReference>
<dbReference type="Pfam" id="PF04069">
    <property type="entry name" value="OpuAC"/>
    <property type="match status" value="1"/>
</dbReference>
<dbReference type="EMBL" id="CP060131">
    <property type="protein sequence ID" value="QNG54804.1"/>
    <property type="molecule type" value="Genomic_DNA"/>
</dbReference>
<accession>A0A7G7MPU3</accession>
<dbReference type="PROSITE" id="PS51257">
    <property type="entry name" value="PROKAR_LIPOPROTEIN"/>
    <property type="match status" value="1"/>
</dbReference>
<proteinExistence type="predicted"/>
<dbReference type="GO" id="GO:0043190">
    <property type="term" value="C:ATP-binding cassette (ABC) transporter complex"/>
    <property type="evidence" value="ECO:0007669"/>
    <property type="project" value="InterPro"/>
</dbReference>
<dbReference type="CDD" id="cd13606">
    <property type="entry name" value="PBP2_ProX_like"/>
    <property type="match status" value="1"/>
</dbReference>
<dbReference type="GO" id="GO:0022857">
    <property type="term" value="F:transmembrane transporter activity"/>
    <property type="evidence" value="ECO:0007669"/>
    <property type="project" value="InterPro"/>
</dbReference>
<evidence type="ECO:0000259" key="1">
    <source>
        <dbReference type="Pfam" id="PF04069"/>
    </source>
</evidence>
<name>A0A7G7MPU3_9PSEU</name>
<gene>
    <name evidence="2" type="ORF">H6H00_13525</name>
</gene>
<dbReference type="Proteomes" id="UP000515728">
    <property type="component" value="Chromosome"/>
</dbReference>
<organism evidence="2 3">
    <name type="scientific">Pseudonocardia petroleophila</name>
    <dbReference type="NCBI Taxonomy" id="37331"/>
    <lineage>
        <taxon>Bacteria</taxon>
        <taxon>Bacillati</taxon>
        <taxon>Actinomycetota</taxon>
        <taxon>Actinomycetes</taxon>
        <taxon>Pseudonocardiales</taxon>
        <taxon>Pseudonocardiaceae</taxon>
        <taxon>Pseudonocardia</taxon>
    </lineage>
</organism>
<dbReference type="Gene3D" id="3.40.190.120">
    <property type="entry name" value="Osmoprotection protein (prox), domain 2"/>
    <property type="match status" value="1"/>
</dbReference>
<reference evidence="2 3" key="1">
    <citation type="submission" date="2020-08" db="EMBL/GenBank/DDBJ databases">
        <authorList>
            <person name="Mo P."/>
        </authorList>
    </citation>
    <scope>NUCLEOTIDE SEQUENCE [LARGE SCALE GENOMIC DNA]</scope>
    <source>
        <strain evidence="2 3">CGMCC 4.1532</strain>
    </source>
</reference>
<dbReference type="Gene3D" id="3.40.190.10">
    <property type="entry name" value="Periplasmic binding protein-like II"/>
    <property type="match status" value="1"/>
</dbReference>
<protein>
    <submittedName>
        <fullName evidence="2">ABC transporter substrate-binding protein</fullName>
    </submittedName>
</protein>
<feature type="domain" description="ABC-type glycine betaine transport system substrate-binding" evidence="1">
    <location>
        <begin position="44"/>
        <end position="303"/>
    </location>
</feature>